<evidence type="ECO:0000256" key="1">
    <source>
        <dbReference type="SAM" id="Phobius"/>
    </source>
</evidence>
<keyword evidence="1" id="KW-0812">Transmembrane</keyword>
<reference evidence="2 3" key="1">
    <citation type="submission" date="2019-10" db="EMBL/GenBank/DDBJ databases">
        <title>Draft Genome Assembly of Rhodococcus zopfii DSM44189.</title>
        <authorList>
            <person name="Sutton J.M."/>
            <person name="Akob D.M."/>
            <person name="Bushman T.J."/>
        </authorList>
    </citation>
    <scope>NUCLEOTIDE SEQUENCE [LARGE SCALE GENOMIC DNA]</scope>
    <source>
        <strain evidence="2 3">DSM 44189</strain>
    </source>
</reference>
<keyword evidence="1" id="KW-1133">Transmembrane helix</keyword>
<protein>
    <submittedName>
        <fullName evidence="2">Uncharacterized protein</fullName>
    </submittedName>
</protein>
<gene>
    <name evidence="2" type="ORF">F8M49_21775</name>
</gene>
<dbReference type="Gene3D" id="2.130.10.10">
    <property type="entry name" value="YVTN repeat-like/Quinoprotein amine dehydrogenase"/>
    <property type="match status" value="1"/>
</dbReference>
<proteinExistence type="predicted"/>
<evidence type="ECO:0000313" key="3">
    <source>
        <dbReference type="Proteomes" id="UP001275440"/>
    </source>
</evidence>
<dbReference type="EMBL" id="WBMO01000003">
    <property type="protein sequence ID" value="MDV2477341.1"/>
    <property type="molecule type" value="Genomic_DNA"/>
</dbReference>
<comment type="caution">
    <text evidence="2">The sequence shown here is derived from an EMBL/GenBank/DDBJ whole genome shotgun (WGS) entry which is preliminary data.</text>
</comment>
<organism evidence="2 3">
    <name type="scientific">Rhodococcus zopfii</name>
    <dbReference type="NCBI Taxonomy" id="43772"/>
    <lineage>
        <taxon>Bacteria</taxon>
        <taxon>Bacillati</taxon>
        <taxon>Actinomycetota</taxon>
        <taxon>Actinomycetes</taxon>
        <taxon>Mycobacteriales</taxon>
        <taxon>Nocardiaceae</taxon>
        <taxon>Rhodococcus</taxon>
    </lineage>
</organism>
<keyword evidence="1" id="KW-0472">Membrane</keyword>
<sequence>MTRTVDVHLKNDGSVEVEGGSNYPGPAKEALRHALADIAHKSFLDEDDSIVQVHQLDGQVSTINALRDGSIRKPQPKDPAIDLRTPVRPERKVRSLGKIIAATAIAGVVLGGTAVALTQIGTGTESSAVEAPTAAPDITRPAPPGWSQQVAWELATLWESGPAIATNRVVSVGPSSNIRAINAETGALIWSSLPVADIGDNTPVVGRSDDGAFVAVKAGTTIAVVPMANSGTQIAPVLVPATPTAQLFSQGEGVMVVDGDLPPATLAADGTLRPITIPPRTRDL</sequence>
<dbReference type="SUPFAM" id="SSF50998">
    <property type="entry name" value="Quinoprotein alcohol dehydrogenase-like"/>
    <property type="match status" value="1"/>
</dbReference>
<name>A0ABU3WTJ4_9NOCA</name>
<dbReference type="InterPro" id="IPR011047">
    <property type="entry name" value="Quinoprotein_ADH-like_sf"/>
</dbReference>
<feature type="transmembrane region" description="Helical" evidence="1">
    <location>
        <begin position="96"/>
        <end position="117"/>
    </location>
</feature>
<evidence type="ECO:0000313" key="2">
    <source>
        <dbReference type="EMBL" id="MDV2477341.1"/>
    </source>
</evidence>
<dbReference type="Proteomes" id="UP001275440">
    <property type="component" value="Unassembled WGS sequence"/>
</dbReference>
<keyword evidence="3" id="KW-1185">Reference proteome</keyword>
<dbReference type="InterPro" id="IPR015943">
    <property type="entry name" value="WD40/YVTN_repeat-like_dom_sf"/>
</dbReference>
<accession>A0ABU3WTJ4</accession>